<dbReference type="Proteomes" id="UP000095392">
    <property type="component" value="Unassembled WGS sequence"/>
</dbReference>
<dbReference type="Pfam" id="PF10017">
    <property type="entry name" value="Methyltransf_33"/>
    <property type="match status" value="1"/>
</dbReference>
<dbReference type="RefSeq" id="WP_069949008.1">
    <property type="nucleotide sequence ID" value="NZ_MIPW01000030.1"/>
</dbReference>
<comment type="caution">
    <text evidence="4">The sequence shown here is derived from an EMBL/GenBank/DDBJ whole genome shotgun (WGS) entry which is preliminary data.</text>
</comment>
<dbReference type="SUPFAM" id="SSF53335">
    <property type="entry name" value="S-adenosyl-L-methionine-dependent methyltransferases"/>
    <property type="match status" value="1"/>
</dbReference>
<evidence type="ECO:0000313" key="4">
    <source>
        <dbReference type="EMBL" id="OES25474.1"/>
    </source>
</evidence>
<name>A0AB36FMN0_ALTMA</name>
<keyword evidence="5" id="KW-1185">Reference proteome</keyword>
<organism evidence="4 5">
    <name type="scientific">Alteromonas macleodii</name>
    <name type="common">Pseudoalteromonas macleodii</name>
    <dbReference type="NCBI Taxonomy" id="28108"/>
    <lineage>
        <taxon>Bacteria</taxon>
        <taxon>Pseudomonadati</taxon>
        <taxon>Pseudomonadota</taxon>
        <taxon>Gammaproteobacteria</taxon>
        <taxon>Alteromonadales</taxon>
        <taxon>Alteromonadaceae</taxon>
        <taxon>Alteromonas/Salinimonas group</taxon>
        <taxon>Alteromonas</taxon>
    </lineage>
</organism>
<accession>A0AB36FMN0</accession>
<dbReference type="GO" id="GO:0008168">
    <property type="term" value="F:methyltransferase activity"/>
    <property type="evidence" value="ECO:0007669"/>
    <property type="project" value="UniProtKB-KW"/>
</dbReference>
<sequence length="315" mass="35258">MIEEFANNVDAGLSQSEKTLPSKYFYDKKGDALFVQIMKMPEYYLTRCEMEIFSTQTLALIESFQADKNVYFELIELGAGDGSKTRKLLAALSDEGYQFDYMPVDISQNALDQLEKSLQQALPHVSVIPKHGDYFDMLGSVKDSHHPKIVLFLGSNIGNMSDAIASDFLYQLGANLSKNDKLLLGTDLIKPADIVLPAYNDESGITRSFNINLLHRMNAELGANFDPGGFAHAPEYDENEGIAKSYLLSGCDQSVDINAIGKTYHFHAGEKIHTEISRKYNDEIVCGLLQQTDFSIAAKFTDKNHYFADYLLNRN</sequence>
<dbReference type="PANTHER" id="PTHR43397">
    <property type="entry name" value="ERGOTHIONEINE BIOSYNTHESIS PROTEIN 1"/>
    <property type="match status" value="1"/>
</dbReference>
<dbReference type="Gene3D" id="3.40.50.150">
    <property type="entry name" value="Vaccinia Virus protein VP39"/>
    <property type="match status" value="1"/>
</dbReference>
<feature type="domain" description="Histidine-specific methyltransferase SAM-dependent" evidence="3">
    <location>
        <begin position="6"/>
        <end position="313"/>
    </location>
</feature>
<evidence type="ECO:0000313" key="5">
    <source>
        <dbReference type="Proteomes" id="UP000095392"/>
    </source>
</evidence>
<evidence type="ECO:0000259" key="3">
    <source>
        <dbReference type="Pfam" id="PF10017"/>
    </source>
</evidence>
<proteinExistence type="predicted"/>
<evidence type="ECO:0000256" key="2">
    <source>
        <dbReference type="ARBA" id="ARBA00022679"/>
    </source>
</evidence>
<evidence type="ECO:0000256" key="1">
    <source>
        <dbReference type="ARBA" id="ARBA00022603"/>
    </source>
</evidence>
<gene>
    <name evidence="4" type="ORF">BFV95_4403</name>
</gene>
<dbReference type="AlphaFoldDB" id="A0AB36FMN0"/>
<dbReference type="GO" id="GO:0032259">
    <property type="term" value="P:methylation"/>
    <property type="evidence" value="ECO:0007669"/>
    <property type="project" value="UniProtKB-KW"/>
</dbReference>
<protein>
    <recommendedName>
        <fullName evidence="3">Histidine-specific methyltransferase SAM-dependent domain-containing protein</fullName>
    </recommendedName>
</protein>
<dbReference type="InterPro" id="IPR051128">
    <property type="entry name" value="EgtD_Methyltrsf_superfamily"/>
</dbReference>
<dbReference type="PIRSF" id="PIRSF018005">
    <property type="entry name" value="UCP018005"/>
    <property type="match status" value="1"/>
</dbReference>
<dbReference type="InterPro" id="IPR019257">
    <property type="entry name" value="MeTrfase_dom"/>
</dbReference>
<keyword evidence="2" id="KW-0808">Transferase</keyword>
<dbReference type="EMBL" id="MIPY01000048">
    <property type="protein sequence ID" value="OES25474.1"/>
    <property type="molecule type" value="Genomic_DNA"/>
</dbReference>
<keyword evidence="1" id="KW-0489">Methyltransferase</keyword>
<dbReference type="PANTHER" id="PTHR43397:SF1">
    <property type="entry name" value="ERGOTHIONEINE BIOSYNTHESIS PROTEIN 1"/>
    <property type="match status" value="1"/>
</dbReference>
<reference evidence="4 5" key="1">
    <citation type="submission" date="2016-09" db="EMBL/GenBank/DDBJ databases">
        <title>Draft Genome Sequence of four Alteromonas macleodii strains isolated from copper coupons and grown long-term at elevated copper levels.</title>
        <authorList>
            <person name="Cusick K."/>
            <person name="Dale J."/>
            <person name="Little B."/>
            <person name="Biffinger J."/>
        </authorList>
    </citation>
    <scope>NUCLEOTIDE SEQUENCE [LARGE SCALE GENOMIC DNA]</scope>
    <source>
        <strain evidence="4 5">KCP01</strain>
    </source>
</reference>
<dbReference type="InterPro" id="IPR029063">
    <property type="entry name" value="SAM-dependent_MTases_sf"/>
</dbReference>
<dbReference type="InterPro" id="IPR017804">
    <property type="entry name" value="MeTrfase_EgtD-like"/>
</dbReference>